<organism evidence="2 3">
    <name type="scientific">Potamilus streckersoni</name>
    <dbReference type="NCBI Taxonomy" id="2493646"/>
    <lineage>
        <taxon>Eukaryota</taxon>
        <taxon>Metazoa</taxon>
        <taxon>Spiralia</taxon>
        <taxon>Lophotrochozoa</taxon>
        <taxon>Mollusca</taxon>
        <taxon>Bivalvia</taxon>
        <taxon>Autobranchia</taxon>
        <taxon>Heteroconchia</taxon>
        <taxon>Palaeoheterodonta</taxon>
        <taxon>Unionida</taxon>
        <taxon>Unionoidea</taxon>
        <taxon>Unionidae</taxon>
        <taxon>Ambleminae</taxon>
        <taxon>Lampsilini</taxon>
        <taxon>Potamilus</taxon>
    </lineage>
</organism>
<proteinExistence type="predicted"/>
<dbReference type="Proteomes" id="UP001195483">
    <property type="component" value="Unassembled WGS sequence"/>
</dbReference>
<dbReference type="GO" id="GO:0004523">
    <property type="term" value="F:RNA-DNA hybrid ribonuclease activity"/>
    <property type="evidence" value="ECO:0007669"/>
    <property type="project" value="InterPro"/>
</dbReference>
<evidence type="ECO:0000313" key="3">
    <source>
        <dbReference type="Proteomes" id="UP001195483"/>
    </source>
</evidence>
<reference evidence="2" key="1">
    <citation type="journal article" date="2021" name="Genome Biol. Evol.">
        <title>A High-Quality Reference Genome for a Parasitic Bivalve with Doubly Uniparental Inheritance (Bivalvia: Unionida).</title>
        <authorList>
            <person name="Smith C.H."/>
        </authorList>
    </citation>
    <scope>NUCLEOTIDE SEQUENCE</scope>
    <source>
        <strain evidence="2">CHS0354</strain>
    </source>
</reference>
<evidence type="ECO:0000313" key="2">
    <source>
        <dbReference type="EMBL" id="KAK3583429.1"/>
    </source>
</evidence>
<dbReference type="AlphaFoldDB" id="A0AAE0S1L7"/>
<evidence type="ECO:0000259" key="1">
    <source>
        <dbReference type="PROSITE" id="PS50879"/>
    </source>
</evidence>
<accession>A0AAE0S1L7</accession>
<reference evidence="2" key="3">
    <citation type="submission" date="2023-05" db="EMBL/GenBank/DDBJ databases">
        <authorList>
            <person name="Smith C.H."/>
        </authorList>
    </citation>
    <scope>NUCLEOTIDE SEQUENCE</scope>
    <source>
        <strain evidence="2">CHS0354</strain>
        <tissue evidence="2">Mantle</tissue>
    </source>
</reference>
<dbReference type="PROSITE" id="PS50879">
    <property type="entry name" value="RNASE_H_1"/>
    <property type="match status" value="1"/>
</dbReference>
<gene>
    <name evidence="2" type="ORF">CHS0354_025551</name>
</gene>
<feature type="domain" description="RNase H type-1" evidence="1">
    <location>
        <begin position="1"/>
        <end position="51"/>
    </location>
</feature>
<keyword evidence="3" id="KW-1185">Reference proteome</keyword>
<dbReference type="InterPro" id="IPR002156">
    <property type="entry name" value="RNaseH_domain"/>
</dbReference>
<name>A0AAE0S1L7_9BIVA</name>
<sequence>MRIALIALTPECVNGRNNNNNNKEVEFIWVPSHIHLYGNDKADWAVKLGLKYTSIQLDYSTHELYSQVRTTVSEKGTTNNNLTEKEQRIINRLMLRKTLLQTSFGKHRIDKEKTKAAHTAKKPKLWSALSTTIITIYNTEQTSNSISKG</sequence>
<reference evidence="2" key="2">
    <citation type="journal article" date="2021" name="Genome Biol. Evol.">
        <title>Developing a high-quality reference genome for a parasitic bivalve with doubly uniparental inheritance (Bivalvia: Unionida).</title>
        <authorList>
            <person name="Smith C.H."/>
        </authorList>
    </citation>
    <scope>NUCLEOTIDE SEQUENCE</scope>
    <source>
        <strain evidence="2">CHS0354</strain>
        <tissue evidence="2">Mantle</tissue>
    </source>
</reference>
<dbReference type="EMBL" id="JAEAOA010001522">
    <property type="protein sequence ID" value="KAK3583429.1"/>
    <property type="molecule type" value="Genomic_DNA"/>
</dbReference>
<dbReference type="GO" id="GO:0003676">
    <property type="term" value="F:nucleic acid binding"/>
    <property type="evidence" value="ECO:0007669"/>
    <property type="project" value="InterPro"/>
</dbReference>
<protein>
    <recommendedName>
        <fullName evidence="1">RNase H type-1 domain-containing protein</fullName>
    </recommendedName>
</protein>
<comment type="caution">
    <text evidence="2">The sequence shown here is derived from an EMBL/GenBank/DDBJ whole genome shotgun (WGS) entry which is preliminary data.</text>
</comment>